<dbReference type="InterPro" id="IPR048379">
    <property type="entry name" value="Rad26-like_C"/>
</dbReference>
<dbReference type="EMBL" id="JAADJZ010000013">
    <property type="protein sequence ID" value="KAF2870772.1"/>
    <property type="molecule type" value="Genomic_DNA"/>
</dbReference>
<keyword evidence="7" id="KW-1185">Reference proteome</keyword>
<dbReference type="InterPro" id="IPR048380">
    <property type="entry name" value="Rad26-like_N"/>
</dbReference>
<dbReference type="Proteomes" id="UP000481861">
    <property type="component" value="Unassembled WGS sequence"/>
</dbReference>
<feature type="compositionally biased region" description="Basic and acidic residues" evidence="2">
    <location>
        <begin position="97"/>
        <end position="141"/>
    </location>
</feature>
<feature type="coiled-coil region" evidence="1">
    <location>
        <begin position="153"/>
        <end position="180"/>
    </location>
</feature>
<evidence type="ECO:0000256" key="2">
    <source>
        <dbReference type="SAM" id="MobiDB-lite"/>
    </source>
</evidence>
<feature type="compositionally biased region" description="Polar residues" evidence="2">
    <location>
        <begin position="259"/>
        <end position="268"/>
    </location>
</feature>
<feature type="domain" description="Rad26-like N-terminal" evidence="5">
    <location>
        <begin position="305"/>
        <end position="350"/>
    </location>
</feature>
<feature type="domain" description="Rad26-like C-terminal" evidence="4">
    <location>
        <begin position="644"/>
        <end position="707"/>
    </location>
</feature>
<dbReference type="InterPro" id="IPR022093">
    <property type="entry name" value="Rad26-like_helical"/>
</dbReference>
<protein>
    <recommendedName>
        <fullName evidence="8">DNA repair protein Rad26</fullName>
    </recommendedName>
</protein>
<dbReference type="Pfam" id="PF21048">
    <property type="entry name" value="Rad26-like_N"/>
    <property type="match status" value="1"/>
</dbReference>
<evidence type="ECO:0000256" key="1">
    <source>
        <dbReference type="SAM" id="Coils"/>
    </source>
</evidence>
<evidence type="ECO:0000313" key="6">
    <source>
        <dbReference type="EMBL" id="KAF2870772.1"/>
    </source>
</evidence>
<proteinExistence type="predicted"/>
<gene>
    <name evidence="6" type="ORF">BDV95DRAFT_495549</name>
</gene>
<evidence type="ECO:0000259" key="3">
    <source>
        <dbReference type="Pfam" id="PF12331"/>
    </source>
</evidence>
<dbReference type="OrthoDB" id="5245063at2759"/>
<organism evidence="6 7">
    <name type="scientific">Massariosphaeria phaeospora</name>
    <dbReference type="NCBI Taxonomy" id="100035"/>
    <lineage>
        <taxon>Eukaryota</taxon>
        <taxon>Fungi</taxon>
        <taxon>Dikarya</taxon>
        <taxon>Ascomycota</taxon>
        <taxon>Pezizomycotina</taxon>
        <taxon>Dothideomycetes</taxon>
        <taxon>Pleosporomycetidae</taxon>
        <taxon>Pleosporales</taxon>
        <taxon>Pleosporales incertae sedis</taxon>
        <taxon>Massariosphaeria</taxon>
    </lineage>
</organism>
<dbReference type="Pfam" id="PF12331">
    <property type="entry name" value="Rad26-like_helical_rpts"/>
    <property type="match status" value="1"/>
</dbReference>
<evidence type="ECO:0000259" key="4">
    <source>
        <dbReference type="Pfam" id="PF21046"/>
    </source>
</evidence>
<name>A0A7C8I8G8_9PLEO</name>
<feature type="region of interest" description="Disordered" evidence="2">
    <location>
        <begin position="30"/>
        <end position="148"/>
    </location>
</feature>
<accession>A0A7C8I8G8</accession>
<dbReference type="AlphaFoldDB" id="A0A7C8I8G8"/>
<keyword evidence="1" id="KW-0175">Coiled coil</keyword>
<evidence type="ECO:0000259" key="5">
    <source>
        <dbReference type="Pfam" id="PF21048"/>
    </source>
</evidence>
<sequence>MDDDSDYSDHDLDDLPANTLQHLETTAIRATQHHDGDYSAATNAPESDYGLDEEEDEVVNLDDAAGLPQSPPWPAPEQQPPPQRSQPNVDQLLQRIKKLEQEKARLNRDLQGEKSRALSKSGEADTLRRRAEAATRGHEQKVSALQQSHSDAIVKVKAELDKMRREREQVQTNNLFLEHDLAREADKAKRSRRHMPSRPKPTAASIVSPSGTPKRAQKTLHLRDGFDDDDIVMASPTRLREKSKALTPKQAGKRKRQVADQSPIQPLQLSEPRERPKTQDSTPSHDPPEHTLLRAFKRDDERFSLLHRLLSHRSSNGTDRILEALAQYAFPSQPQKRLSSIVYDSLSVPSISANVHELALGICRVFISLWKQSLEEKYYAAVFLILDALHFVLAWEPGKTAVAVTAQVVPLIIASVDLVAIPVARAAKGGEKDLADLYSAAQRQIARDIDVADCLELLYVIATSCVSSPSKDSLALFWQTIPSDFALILLNKEQPVIHISLMLRILSTSALHSSLGPIVPADSLPESQGKREADLIHRLTNLFSETPTAIPEPESPPPDPCPAEAIWDLRLSVLDVLTQFSIHEHGSARLASHRACVGRLIKYLDFSISALYAHPLFPTQSNTIASINATMKLVYHLHTSNPGFDIKSKLVGILGGQHAYLVALTRLAFSDGLVLERGIEDAVVDMAHGILDEGLSIEEGEGLLRVFSSGNSV</sequence>
<dbReference type="Pfam" id="PF21046">
    <property type="entry name" value="Rad26-like_C"/>
    <property type="match status" value="1"/>
</dbReference>
<feature type="compositionally biased region" description="Acidic residues" evidence="2">
    <location>
        <begin position="49"/>
        <end position="60"/>
    </location>
</feature>
<feature type="domain" description="Rad26-like helical repeats" evidence="3">
    <location>
        <begin position="411"/>
        <end position="637"/>
    </location>
</feature>
<feature type="compositionally biased region" description="Pro residues" evidence="2">
    <location>
        <begin position="69"/>
        <end position="84"/>
    </location>
</feature>
<evidence type="ECO:0000313" key="7">
    <source>
        <dbReference type="Proteomes" id="UP000481861"/>
    </source>
</evidence>
<comment type="caution">
    <text evidence="6">The sequence shown here is derived from an EMBL/GenBank/DDBJ whole genome shotgun (WGS) entry which is preliminary data.</text>
</comment>
<feature type="region of interest" description="Disordered" evidence="2">
    <location>
        <begin position="181"/>
        <end position="290"/>
    </location>
</feature>
<evidence type="ECO:0008006" key="8">
    <source>
        <dbReference type="Google" id="ProtNLM"/>
    </source>
</evidence>
<reference evidence="6 7" key="1">
    <citation type="submission" date="2020-01" db="EMBL/GenBank/DDBJ databases">
        <authorList>
            <consortium name="DOE Joint Genome Institute"/>
            <person name="Haridas S."/>
            <person name="Albert R."/>
            <person name="Binder M."/>
            <person name="Bloem J."/>
            <person name="Labutti K."/>
            <person name="Salamov A."/>
            <person name="Andreopoulos B."/>
            <person name="Baker S.E."/>
            <person name="Barry K."/>
            <person name="Bills G."/>
            <person name="Bluhm B.H."/>
            <person name="Cannon C."/>
            <person name="Castanera R."/>
            <person name="Culley D.E."/>
            <person name="Daum C."/>
            <person name="Ezra D."/>
            <person name="Gonzalez J.B."/>
            <person name="Henrissat B."/>
            <person name="Kuo A."/>
            <person name="Liang C."/>
            <person name="Lipzen A."/>
            <person name="Lutzoni F."/>
            <person name="Magnuson J."/>
            <person name="Mondo S."/>
            <person name="Nolan M."/>
            <person name="Ohm R."/>
            <person name="Pangilinan J."/>
            <person name="Park H.-J.H."/>
            <person name="Ramirez L."/>
            <person name="Alfaro M."/>
            <person name="Sun H."/>
            <person name="Tritt A."/>
            <person name="Yoshinaga Y."/>
            <person name="Zwiers L.-H.L."/>
            <person name="Turgeon B.G."/>
            <person name="Goodwin S.B."/>
            <person name="Spatafora J.W."/>
            <person name="Crous P.W."/>
            <person name="Grigoriev I.V."/>
        </authorList>
    </citation>
    <scope>NUCLEOTIDE SEQUENCE [LARGE SCALE GENOMIC DNA]</scope>
    <source>
        <strain evidence="6 7">CBS 611.86</strain>
    </source>
</reference>